<proteinExistence type="predicted"/>
<sequence>MAGMKLAVLVNHLMVLDAKYKNTWTKERDHTAGLWCSGTPVQANFIGCEFDMLQVCKRTANRAEFWNFGREPSMYFKETYDKYYKFEQCYLCESCWNCERKRPISCGNNDPSCFMN</sequence>
<keyword evidence="1" id="KW-1185">Reference proteome</keyword>
<reference evidence="2" key="1">
    <citation type="submission" date="2025-08" db="UniProtKB">
        <authorList>
            <consortium name="RefSeq"/>
        </authorList>
    </citation>
    <scope>IDENTIFICATION</scope>
    <source>
        <tissue evidence="2">Leaf</tissue>
    </source>
</reference>
<evidence type="ECO:0000313" key="2">
    <source>
        <dbReference type="RefSeq" id="XP_048137913.1"/>
    </source>
</evidence>
<accession>A0ABM3HMT8</accession>
<protein>
    <submittedName>
        <fullName evidence="2">Uncharacterized protein LOC125315868</fullName>
    </submittedName>
</protein>
<dbReference type="RefSeq" id="XP_048137913.1">
    <property type="nucleotide sequence ID" value="XM_048281956.1"/>
</dbReference>
<gene>
    <name evidence="2" type="primary">LOC125315868</name>
</gene>
<dbReference type="GeneID" id="125315868"/>
<dbReference type="Proteomes" id="UP000827889">
    <property type="component" value="Chromosome 7"/>
</dbReference>
<name>A0ABM3HMT8_9MYRT</name>
<organism evidence="1 2">
    <name type="scientific">Rhodamnia argentea</name>
    <dbReference type="NCBI Taxonomy" id="178133"/>
    <lineage>
        <taxon>Eukaryota</taxon>
        <taxon>Viridiplantae</taxon>
        <taxon>Streptophyta</taxon>
        <taxon>Embryophyta</taxon>
        <taxon>Tracheophyta</taxon>
        <taxon>Spermatophyta</taxon>
        <taxon>Magnoliopsida</taxon>
        <taxon>eudicotyledons</taxon>
        <taxon>Gunneridae</taxon>
        <taxon>Pentapetalae</taxon>
        <taxon>rosids</taxon>
        <taxon>malvids</taxon>
        <taxon>Myrtales</taxon>
        <taxon>Myrtaceae</taxon>
        <taxon>Myrtoideae</taxon>
        <taxon>Myrteae</taxon>
        <taxon>Australasian group</taxon>
        <taxon>Rhodamnia</taxon>
    </lineage>
</organism>
<evidence type="ECO:0000313" key="1">
    <source>
        <dbReference type="Proteomes" id="UP000827889"/>
    </source>
</evidence>